<sequence length="324" mass="36796">MKTVKTVKTEMELDRISSLSNDVTENICLVCRLGRCFLKPPSQFRGFRNLKTLRLVSVTVAQDVLDNLIGGCPLLERLIVRACDGITNLKVEAPNLQFLNVWGAFDVLKLKNALNITEALIGMTIPEEQIEVPGSWVPTRRTSNLCNIFDHLSHIRKLTITARFLEYLSLGASPEKLPEPFQYLKVIQINICFHDTDAITTALYLLRSSPALQELEIWVSSRKKLKRVGQVKSCLRDNYNFTFSQLRLVKINDISNLCAVKAVLDFIRVLLLSSPVLERMHVQPCGPILVFDFARLATELLQFKRDSKRAEIILVNPFSHAFSR</sequence>
<evidence type="ECO:0000259" key="1">
    <source>
        <dbReference type="Pfam" id="PF23622"/>
    </source>
</evidence>
<evidence type="ECO:0000313" key="2">
    <source>
        <dbReference type="EMBL" id="KAK9941795.1"/>
    </source>
</evidence>
<feature type="domain" description="At1g61320/AtMIF1 LRR" evidence="1">
    <location>
        <begin position="17"/>
        <end position="282"/>
    </location>
</feature>
<comment type="caution">
    <text evidence="2">The sequence shown here is derived from an EMBL/GenBank/DDBJ whole genome shotgun (WGS) entry which is preliminary data.</text>
</comment>
<dbReference type="Pfam" id="PF23622">
    <property type="entry name" value="LRR_At1g61320_AtMIF1"/>
    <property type="match status" value="1"/>
</dbReference>
<proteinExistence type="predicted"/>
<reference evidence="2 3" key="1">
    <citation type="journal article" date="2023" name="G3 (Bethesda)">
        <title>A chromosome-length genome assembly and annotation of blackberry (Rubus argutus, cv. 'Hillquist').</title>
        <authorList>
            <person name="Bruna T."/>
            <person name="Aryal R."/>
            <person name="Dudchenko O."/>
            <person name="Sargent D.J."/>
            <person name="Mead D."/>
            <person name="Buti M."/>
            <person name="Cavallini A."/>
            <person name="Hytonen T."/>
            <person name="Andres J."/>
            <person name="Pham M."/>
            <person name="Weisz D."/>
            <person name="Mascagni F."/>
            <person name="Usai G."/>
            <person name="Natali L."/>
            <person name="Bassil N."/>
            <person name="Fernandez G.E."/>
            <person name="Lomsadze A."/>
            <person name="Armour M."/>
            <person name="Olukolu B."/>
            <person name="Poorten T."/>
            <person name="Britton C."/>
            <person name="Davik J."/>
            <person name="Ashrafi H."/>
            <person name="Aiden E.L."/>
            <person name="Borodovsky M."/>
            <person name="Worthington M."/>
        </authorList>
    </citation>
    <scope>NUCLEOTIDE SEQUENCE [LARGE SCALE GENOMIC DNA]</scope>
    <source>
        <strain evidence="2">PI 553951</strain>
    </source>
</reference>
<accession>A0AAW1XYE7</accession>
<protein>
    <recommendedName>
        <fullName evidence="1">At1g61320/AtMIF1 LRR domain-containing protein</fullName>
    </recommendedName>
</protein>
<dbReference type="InterPro" id="IPR032675">
    <property type="entry name" value="LRR_dom_sf"/>
</dbReference>
<dbReference type="SUPFAM" id="SSF52047">
    <property type="entry name" value="RNI-like"/>
    <property type="match status" value="1"/>
</dbReference>
<dbReference type="Gene3D" id="3.80.10.10">
    <property type="entry name" value="Ribonuclease Inhibitor"/>
    <property type="match status" value="1"/>
</dbReference>
<gene>
    <name evidence="2" type="ORF">M0R45_007489</name>
</gene>
<evidence type="ECO:0000313" key="3">
    <source>
        <dbReference type="Proteomes" id="UP001457282"/>
    </source>
</evidence>
<dbReference type="InterPro" id="IPR055357">
    <property type="entry name" value="LRR_At1g61320_AtMIF1"/>
</dbReference>
<dbReference type="PANTHER" id="PTHR34145:SF28">
    <property type="entry name" value="F-BOX DOMAIN-CONTAINING PROTEIN"/>
    <property type="match status" value="1"/>
</dbReference>
<organism evidence="2 3">
    <name type="scientific">Rubus argutus</name>
    <name type="common">Southern blackberry</name>
    <dbReference type="NCBI Taxonomy" id="59490"/>
    <lineage>
        <taxon>Eukaryota</taxon>
        <taxon>Viridiplantae</taxon>
        <taxon>Streptophyta</taxon>
        <taxon>Embryophyta</taxon>
        <taxon>Tracheophyta</taxon>
        <taxon>Spermatophyta</taxon>
        <taxon>Magnoliopsida</taxon>
        <taxon>eudicotyledons</taxon>
        <taxon>Gunneridae</taxon>
        <taxon>Pentapetalae</taxon>
        <taxon>rosids</taxon>
        <taxon>fabids</taxon>
        <taxon>Rosales</taxon>
        <taxon>Rosaceae</taxon>
        <taxon>Rosoideae</taxon>
        <taxon>Rosoideae incertae sedis</taxon>
        <taxon>Rubus</taxon>
    </lineage>
</organism>
<dbReference type="Proteomes" id="UP001457282">
    <property type="component" value="Unassembled WGS sequence"/>
</dbReference>
<dbReference type="PANTHER" id="PTHR34145">
    <property type="entry name" value="OS02G0105600 PROTEIN"/>
    <property type="match status" value="1"/>
</dbReference>
<dbReference type="InterPro" id="IPR053772">
    <property type="entry name" value="At1g61320/At1g61330-like"/>
</dbReference>
<dbReference type="EMBL" id="JBEDUW010000002">
    <property type="protein sequence ID" value="KAK9941795.1"/>
    <property type="molecule type" value="Genomic_DNA"/>
</dbReference>
<keyword evidence="3" id="KW-1185">Reference proteome</keyword>
<dbReference type="AlphaFoldDB" id="A0AAW1XYE7"/>
<name>A0AAW1XYE7_RUBAR</name>